<dbReference type="EMBL" id="JAKELL010000064">
    <property type="protein sequence ID" value="KAH8985404.1"/>
    <property type="molecule type" value="Genomic_DNA"/>
</dbReference>
<name>A0AAD4L9F3_9AGAM</name>
<protein>
    <recommendedName>
        <fullName evidence="4">Extracellular membrane protein CFEM domain-containing protein</fullName>
    </recommendedName>
</protein>
<dbReference type="AlphaFoldDB" id="A0AAD4L9F3"/>
<organism evidence="2 3">
    <name type="scientific">Lactarius akahatsu</name>
    <dbReference type="NCBI Taxonomy" id="416441"/>
    <lineage>
        <taxon>Eukaryota</taxon>
        <taxon>Fungi</taxon>
        <taxon>Dikarya</taxon>
        <taxon>Basidiomycota</taxon>
        <taxon>Agaricomycotina</taxon>
        <taxon>Agaricomycetes</taxon>
        <taxon>Russulales</taxon>
        <taxon>Russulaceae</taxon>
        <taxon>Lactarius</taxon>
    </lineage>
</organism>
<feature type="signal peptide" evidence="1">
    <location>
        <begin position="1"/>
        <end position="18"/>
    </location>
</feature>
<reference evidence="2" key="1">
    <citation type="submission" date="2022-01" db="EMBL/GenBank/DDBJ databases">
        <title>Comparative genomics reveals a dynamic genome evolution in the ectomycorrhizal milk-cap (Lactarius) mushrooms.</title>
        <authorList>
            <consortium name="DOE Joint Genome Institute"/>
            <person name="Lebreton A."/>
            <person name="Tang N."/>
            <person name="Kuo A."/>
            <person name="LaButti K."/>
            <person name="Drula E."/>
            <person name="Barry K."/>
            <person name="Clum A."/>
            <person name="Lipzen A."/>
            <person name="Mousain D."/>
            <person name="Ng V."/>
            <person name="Wang R."/>
            <person name="Wang X."/>
            <person name="Dai Y."/>
            <person name="Henrissat B."/>
            <person name="Grigoriev I.V."/>
            <person name="Guerin-Laguette A."/>
            <person name="Yu F."/>
            <person name="Martin F.M."/>
        </authorList>
    </citation>
    <scope>NUCLEOTIDE SEQUENCE</scope>
    <source>
        <strain evidence="2">QP</strain>
    </source>
</reference>
<evidence type="ECO:0008006" key="4">
    <source>
        <dbReference type="Google" id="ProtNLM"/>
    </source>
</evidence>
<evidence type="ECO:0000256" key="1">
    <source>
        <dbReference type="SAM" id="SignalP"/>
    </source>
</evidence>
<sequence>MRSVFFLAVIAAPLIALADPEGSPFAELVRRLPDPNFLARSSIDPSSVSKECQSTCTPIIKTLGACDSVASCECTQGNYDALGTCLNCLQALASQFFLISPAQEYGDCEVRSPSRHFGPTDVATHVVFYDACSEFGFALNDIVLTATPTGIASTGDPFSIFGVQTATEAVTIQADPLGLLPTQTTESTAKTGGAVGLRTPRNLQASAVVAVAAVATFMGGLPL</sequence>
<feature type="chain" id="PRO_5042200286" description="Extracellular membrane protein CFEM domain-containing protein" evidence="1">
    <location>
        <begin position="19"/>
        <end position="223"/>
    </location>
</feature>
<dbReference type="Proteomes" id="UP001201163">
    <property type="component" value="Unassembled WGS sequence"/>
</dbReference>
<proteinExistence type="predicted"/>
<keyword evidence="1" id="KW-0732">Signal</keyword>
<evidence type="ECO:0000313" key="3">
    <source>
        <dbReference type="Proteomes" id="UP001201163"/>
    </source>
</evidence>
<keyword evidence="3" id="KW-1185">Reference proteome</keyword>
<evidence type="ECO:0000313" key="2">
    <source>
        <dbReference type="EMBL" id="KAH8985404.1"/>
    </source>
</evidence>
<comment type="caution">
    <text evidence="2">The sequence shown here is derived from an EMBL/GenBank/DDBJ whole genome shotgun (WGS) entry which is preliminary data.</text>
</comment>
<gene>
    <name evidence="2" type="ORF">EDB92DRAFT_1370822</name>
</gene>
<accession>A0AAD4L9F3</accession>